<dbReference type="GO" id="GO:0005811">
    <property type="term" value="C:lipid droplet"/>
    <property type="evidence" value="ECO:0007669"/>
    <property type="project" value="UniProtKB-SubCell"/>
</dbReference>
<dbReference type="GO" id="GO:0019915">
    <property type="term" value="P:lipid storage"/>
    <property type="evidence" value="ECO:0007669"/>
    <property type="project" value="TreeGrafter"/>
</dbReference>
<comment type="subcellular location">
    <subcellularLocation>
        <location evidence="1">Lipid droplet</location>
    </subcellularLocation>
</comment>
<dbReference type="GO" id="GO:0010890">
    <property type="term" value="P:positive regulation of triglyceride storage"/>
    <property type="evidence" value="ECO:0007669"/>
    <property type="project" value="TreeGrafter"/>
</dbReference>
<evidence type="ECO:0000256" key="3">
    <source>
        <dbReference type="ARBA" id="ARBA00022677"/>
    </source>
</evidence>
<keyword evidence="3" id="KW-0551">Lipid droplet</keyword>
<evidence type="ECO:0000256" key="2">
    <source>
        <dbReference type="ARBA" id="ARBA00006311"/>
    </source>
</evidence>
<accession>A0A818RV72</accession>
<dbReference type="Pfam" id="PF03036">
    <property type="entry name" value="Perilipin"/>
    <property type="match status" value="1"/>
</dbReference>
<evidence type="ECO:0000313" key="5">
    <source>
        <dbReference type="Proteomes" id="UP000663836"/>
    </source>
</evidence>
<proteinExistence type="inferred from homology"/>
<name>A0A818RV72_9BILA</name>
<dbReference type="GO" id="GO:0005829">
    <property type="term" value="C:cytosol"/>
    <property type="evidence" value="ECO:0007669"/>
    <property type="project" value="TreeGrafter"/>
</dbReference>
<evidence type="ECO:0000256" key="1">
    <source>
        <dbReference type="ARBA" id="ARBA00004502"/>
    </source>
</evidence>
<dbReference type="AlphaFoldDB" id="A0A818RV72"/>
<dbReference type="PANTHER" id="PTHR14024:SF49">
    <property type="entry name" value="LIPID STORAGE DROPLETS SURFACE-BINDING PROTEIN 1"/>
    <property type="match status" value="1"/>
</dbReference>
<reference evidence="4" key="1">
    <citation type="submission" date="2021-02" db="EMBL/GenBank/DDBJ databases">
        <authorList>
            <person name="Nowell W R."/>
        </authorList>
    </citation>
    <scope>NUCLEOTIDE SEQUENCE</scope>
</reference>
<sequence>MRNFSPEVAWQLTKTTCQIISKCCPQIQSTFISMALSDDTQGVTEQCFGETESSNSIKAKQSKQSVKIILNTCTQNEMHSLACDWNRTDLQHTCQRKILEKWAEQSDQDTTQKCAVGRMDSPEEQSSSYNGFLPDIFPTQTVVRSSTNKLHEMYVKAKDTSMLVRLPCNLAETVADKSLKITLTVANPLVKPLYGLMHLIDDYASEKLRQIESKYPAINTPTEEVMNTFNEKTESVRHVMNSVKDTTTSTIQHGTETVFHAATATVHKASDSVFSFCETYVPRIQHLNTGKTTELCEHAYLTVSSLFNYVFHSVQSSLIWSRMLT</sequence>
<comment type="similarity">
    <text evidence="2">Belongs to the perilipin family.</text>
</comment>
<evidence type="ECO:0000313" key="4">
    <source>
        <dbReference type="EMBL" id="CAF3660092.1"/>
    </source>
</evidence>
<dbReference type="PANTHER" id="PTHR14024">
    <property type="entry name" value="PERILIPIN"/>
    <property type="match status" value="1"/>
</dbReference>
<dbReference type="InterPro" id="IPR004279">
    <property type="entry name" value="Perilipin"/>
</dbReference>
<dbReference type="EMBL" id="CAJOBD010000391">
    <property type="protein sequence ID" value="CAF3660092.1"/>
    <property type="molecule type" value="Genomic_DNA"/>
</dbReference>
<organism evidence="4 5">
    <name type="scientific">Rotaria sordida</name>
    <dbReference type="NCBI Taxonomy" id="392033"/>
    <lineage>
        <taxon>Eukaryota</taxon>
        <taxon>Metazoa</taxon>
        <taxon>Spiralia</taxon>
        <taxon>Gnathifera</taxon>
        <taxon>Rotifera</taxon>
        <taxon>Eurotatoria</taxon>
        <taxon>Bdelloidea</taxon>
        <taxon>Philodinida</taxon>
        <taxon>Philodinidae</taxon>
        <taxon>Rotaria</taxon>
    </lineage>
</organism>
<comment type="caution">
    <text evidence="4">The sequence shown here is derived from an EMBL/GenBank/DDBJ whole genome shotgun (WGS) entry which is preliminary data.</text>
</comment>
<feature type="non-terminal residue" evidence="4">
    <location>
        <position position="1"/>
    </location>
</feature>
<protein>
    <submittedName>
        <fullName evidence="4">Uncharacterized protein</fullName>
    </submittedName>
</protein>
<dbReference type="Proteomes" id="UP000663836">
    <property type="component" value="Unassembled WGS sequence"/>
</dbReference>
<gene>
    <name evidence="4" type="ORF">JBS370_LOCUS6856</name>
</gene>